<evidence type="ECO:0000256" key="1">
    <source>
        <dbReference type="SAM" id="SignalP"/>
    </source>
</evidence>
<gene>
    <name evidence="2" type="ORF">CKO28_01585</name>
</gene>
<dbReference type="RefSeq" id="WP_200338795.1">
    <property type="nucleotide sequence ID" value="NZ_NRRL01000001.1"/>
</dbReference>
<comment type="caution">
    <text evidence="2">The sequence shown here is derived from an EMBL/GenBank/DDBJ whole genome shotgun (WGS) entry which is preliminary data.</text>
</comment>
<evidence type="ECO:0000313" key="3">
    <source>
        <dbReference type="Proteomes" id="UP001296873"/>
    </source>
</evidence>
<keyword evidence="1" id="KW-0732">Signal</keyword>
<organism evidence="2 3">
    <name type="scientific">Rhodovibrio sodomensis</name>
    <dbReference type="NCBI Taxonomy" id="1088"/>
    <lineage>
        <taxon>Bacteria</taxon>
        <taxon>Pseudomonadati</taxon>
        <taxon>Pseudomonadota</taxon>
        <taxon>Alphaproteobacteria</taxon>
        <taxon>Rhodospirillales</taxon>
        <taxon>Rhodovibrionaceae</taxon>
        <taxon>Rhodovibrio</taxon>
    </lineage>
</organism>
<dbReference type="Proteomes" id="UP001296873">
    <property type="component" value="Unassembled WGS sequence"/>
</dbReference>
<sequence length="479" mass="52876">MRLATLLVATILGLAPQLAAPPAQAQSISAQQVQASCFYLWRQFAPATQIEAEITPGLAVGLAEGFASWDDQQSAAPGWTAFRQSNLRAVRWKPAAEWTPADIESYRDTLTDCAKSSQEPQRARTHRAAAEAIGRYHAALNDALHARYRFEVMLTPIARGPQTLSGAQQLIALYDGPLAHENATQLGSRYIERQRRLVSQLAARKAHGLIKQLHDRLSETGSDRLADVRAIDATLPQVRALIDQFAAAALLDRVERTWAPVAEAADTLAHSLQRAVEVDLVKAAQRAGLSAKPGYPRADAVYDVSKGFNRSPYAEIAPQAAERARLAAEQLSLTYAREGHRQRCETALRRSNLSTAKSWRVAASYPANRKLPTPPYSASGVERLLCELAMRGYEVRLSGTQLTLDARDARIEREVTKRLPRFEKLTVEIEEVSTRNGAIARGTRLRLDGGTPRELSAREWNALLPDLLRAQFAWWAEQG</sequence>
<reference evidence="2 3" key="1">
    <citation type="journal article" date="2020" name="Microorganisms">
        <title>Osmotic Adaptation and Compatible Solute Biosynthesis of Phototrophic Bacteria as Revealed from Genome Analyses.</title>
        <authorList>
            <person name="Imhoff J.F."/>
            <person name="Rahn T."/>
            <person name="Kunzel S."/>
            <person name="Keller A."/>
            <person name="Neulinger S.C."/>
        </authorList>
    </citation>
    <scope>NUCLEOTIDE SEQUENCE [LARGE SCALE GENOMIC DNA]</scope>
    <source>
        <strain evidence="2 3">DSM 9895</strain>
    </source>
</reference>
<feature type="signal peptide" evidence="1">
    <location>
        <begin position="1"/>
        <end position="25"/>
    </location>
</feature>
<proteinExistence type="predicted"/>
<name>A0ABS1D9C9_9PROT</name>
<feature type="chain" id="PRO_5046737572" evidence="1">
    <location>
        <begin position="26"/>
        <end position="479"/>
    </location>
</feature>
<keyword evidence="3" id="KW-1185">Reference proteome</keyword>
<protein>
    <submittedName>
        <fullName evidence="2">Uncharacterized protein</fullName>
    </submittedName>
</protein>
<dbReference type="EMBL" id="NRRL01000001">
    <property type="protein sequence ID" value="MBK1666737.1"/>
    <property type="molecule type" value="Genomic_DNA"/>
</dbReference>
<evidence type="ECO:0000313" key="2">
    <source>
        <dbReference type="EMBL" id="MBK1666737.1"/>
    </source>
</evidence>
<accession>A0ABS1D9C9</accession>